<dbReference type="FunFam" id="3.80.10.10:FF:002856">
    <property type="entry name" value="RNI-like superfamily protein"/>
    <property type="match status" value="1"/>
</dbReference>
<dbReference type="Pfam" id="PF25372">
    <property type="entry name" value="DUF7885"/>
    <property type="match status" value="1"/>
</dbReference>
<reference evidence="2" key="2">
    <citation type="submission" date="2021-02" db="EMBL/GenBank/DDBJ databases">
        <authorList>
            <person name="Kimball J.A."/>
            <person name="Haas M.W."/>
            <person name="Macchietto M."/>
            <person name="Kono T."/>
            <person name="Duquette J."/>
            <person name="Shao M."/>
        </authorList>
    </citation>
    <scope>NUCLEOTIDE SEQUENCE</scope>
    <source>
        <tissue evidence="2">Fresh leaf tissue</tissue>
    </source>
</reference>
<feature type="domain" description="F-box/LRR-repeat protein 15-like leucin rich repeat" evidence="1">
    <location>
        <begin position="179"/>
        <end position="285"/>
    </location>
</feature>
<dbReference type="InterPro" id="IPR057207">
    <property type="entry name" value="FBXL15_LRR"/>
</dbReference>
<sequence>MSATPSSGAGGALINDVLTDDELRGVLARLGPEAERDAFGLVCRRWLRIQSSERRLLRARAGPAMLRRMAARFPGVLDLDLSQSPSRSFYPGVIDDDLDVVAGGFRNLRVLALQNCKGITDVGIVKLGDRLPSLQSLDVSHCRKLSDRGLKAVALGCQNLRQLLITGCRLITDNLLTALSKNCLHLEDLGAAGCSCLTDAGISVLADGCHNMKALDISKCNKVGDPGVCKFAEVCSSSLVSIKLLDCNKVGDKSIQALANFCHNLQTLVIGGCRDVSDESVEALALSCCNSLKSLRMDWCLKITDSSLRSLLWKCKLLVAIDVGCCDQITDAAFQDMEASGFQSELRFLKISSCVRVTVAGVRNVIESCRALEHLDVRSCPQVTRQSCEQAGLQFPGSCKVNFEGSLSEPDLPVDIFF</sequence>
<gene>
    <name evidence="2" type="ORF">GUJ93_ZPchr0006g41121</name>
</gene>
<dbReference type="GO" id="GO:0019005">
    <property type="term" value="C:SCF ubiquitin ligase complex"/>
    <property type="evidence" value="ECO:0007669"/>
    <property type="project" value="TreeGrafter"/>
</dbReference>
<comment type="caution">
    <text evidence="2">The sequence shown here is derived from an EMBL/GenBank/DDBJ whole genome shotgun (WGS) entry which is preliminary data.</text>
</comment>
<dbReference type="InterPro" id="IPR006553">
    <property type="entry name" value="Leu-rich_rpt_Cys-con_subtyp"/>
</dbReference>
<dbReference type="PANTHER" id="PTHR13318:SF75">
    <property type="entry name" value="COI1 F-BOX DOMAIN-CONTAINING PROTEIN"/>
    <property type="match status" value="1"/>
</dbReference>
<dbReference type="AlphaFoldDB" id="A0A8J5VHW3"/>
<dbReference type="CDD" id="cd22159">
    <property type="entry name" value="F-box_AtTIR1-like"/>
    <property type="match status" value="1"/>
</dbReference>
<dbReference type="Proteomes" id="UP000729402">
    <property type="component" value="Unassembled WGS sequence"/>
</dbReference>
<reference evidence="2" key="1">
    <citation type="journal article" date="2021" name="bioRxiv">
        <title>Whole Genome Assembly and Annotation of Northern Wild Rice, Zizania palustris L., Supports a Whole Genome Duplication in the Zizania Genus.</title>
        <authorList>
            <person name="Haas M."/>
            <person name="Kono T."/>
            <person name="Macchietto M."/>
            <person name="Millas R."/>
            <person name="McGilp L."/>
            <person name="Shao M."/>
            <person name="Duquette J."/>
            <person name="Hirsch C.N."/>
            <person name="Kimball J."/>
        </authorList>
    </citation>
    <scope>NUCLEOTIDE SEQUENCE</scope>
    <source>
        <tissue evidence="2">Fresh leaf tissue</tissue>
    </source>
</reference>
<protein>
    <recommendedName>
        <fullName evidence="1">F-box/LRR-repeat protein 15-like leucin rich repeat domain-containing protein</fullName>
    </recommendedName>
</protein>
<proteinExistence type="predicted"/>
<dbReference type="OrthoDB" id="550575at2759"/>
<evidence type="ECO:0000313" key="3">
    <source>
        <dbReference type="Proteomes" id="UP000729402"/>
    </source>
</evidence>
<dbReference type="Pfam" id="PF13516">
    <property type="entry name" value="LRR_6"/>
    <property type="match status" value="2"/>
</dbReference>
<dbReference type="PANTHER" id="PTHR13318">
    <property type="entry name" value="PARTNER OF PAIRED, ISOFORM B-RELATED"/>
    <property type="match status" value="1"/>
</dbReference>
<organism evidence="2 3">
    <name type="scientific">Zizania palustris</name>
    <name type="common">Northern wild rice</name>
    <dbReference type="NCBI Taxonomy" id="103762"/>
    <lineage>
        <taxon>Eukaryota</taxon>
        <taxon>Viridiplantae</taxon>
        <taxon>Streptophyta</taxon>
        <taxon>Embryophyta</taxon>
        <taxon>Tracheophyta</taxon>
        <taxon>Spermatophyta</taxon>
        <taxon>Magnoliopsida</taxon>
        <taxon>Liliopsida</taxon>
        <taxon>Poales</taxon>
        <taxon>Poaceae</taxon>
        <taxon>BOP clade</taxon>
        <taxon>Oryzoideae</taxon>
        <taxon>Oryzeae</taxon>
        <taxon>Zizaniinae</taxon>
        <taxon>Zizania</taxon>
    </lineage>
</organism>
<accession>A0A8J5VHW3</accession>
<dbReference type="EMBL" id="JAAALK010000283">
    <property type="protein sequence ID" value="KAG8071567.1"/>
    <property type="molecule type" value="Genomic_DNA"/>
</dbReference>
<dbReference type="SMART" id="SM00367">
    <property type="entry name" value="LRR_CC"/>
    <property type="match status" value="11"/>
</dbReference>
<evidence type="ECO:0000259" key="1">
    <source>
        <dbReference type="Pfam" id="PF25372"/>
    </source>
</evidence>
<dbReference type="GO" id="GO:0031146">
    <property type="term" value="P:SCF-dependent proteasomal ubiquitin-dependent protein catabolic process"/>
    <property type="evidence" value="ECO:0007669"/>
    <property type="project" value="TreeGrafter"/>
</dbReference>
<name>A0A8J5VHW3_ZIZPA</name>
<evidence type="ECO:0000313" key="2">
    <source>
        <dbReference type="EMBL" id="KAG8071567.1"/>
    </source>
</evidence>
<dbReference type="InterPro" id="IPR001611">
    <property type="entry name" value="Leu-rich_rpt"/>
</dbReference>
<keyword evidence="3" id="KW-1185">Reference proteome</keyword>